<dbReference type="EMBL" id="JARKIE010000105">
    <property type="protein sequence ID" value="KAJ7683795.1"/>
    <property type="molecule type" value="Genomic_DNA"/>
</dbReference>
<gene>
    <name evidence="2" type="ORF">B0H17DRAFT_1333166</name>
</gene>
<sequence length="495" mass="51439">MPGAQRAGLPYNVGDETTFASIPTDGAAPLTRSAATVPLSQWEASHNDLADAIGEDLATFFGDSQDTSARPAPVPPATSALSSTAPTTPAAGGKTRERNASPGLSASPVNGAVKEFINGVNLGDILSSDKRYDGKTEDRALQRDVYSLTQATARFYAEAKGQRAETVEVLSALQNQMLDIDSSVATLGAARAPATAANQSALSLVNERLDTLEAATTRTSAQLESAFNAVQTLLSRGDSAPGSAPVAARMAAVPIVAPVAAPPPYPGAPITGPAVQPPAALPPFALVAPSATSMDGRMDRLESLLRDLTSKRSPAHRCRRPPALVAPIPAPLTVPAPAPVLASPAPVLVAPAAVLAAPAPAPVLAAHTPPPSSLHLPLSSLCPRPHLPLFPLWLFPPPSLPLPHLHPPHLSPSSRRSQILPQLPPPFDPSKEARLGPTVLPAARSIMRNYRARRGPDNNTVIACFESADIALWFISAFDTSRAVPYQSVFASPNV</sequence>
<evidence type="ECO:0000256" key="1">
    <source>
        <dbReference type="SAM" id="MobiDB-lite"/>
    </source>
</evidence>
<organism evidence="2 3">
    <name type="scientific">Mycena rosella</name>
    <name type="common">Pink bonnet</name>
    <name type="synonym">Agaricus rosellus</name>
    <dbReference type="NCBI Taxonomy" id="1033263"/>
    <lineage>
        <taxon>Eukaryota</taxon>
        <taxon>Fungi</taxon>
        <taxon>Dikarya</taxon>
        <taxon>Basidiomycota</taxon>
        <taxon>Agaricomycotina</taxon>
        <taxon>Agaricomycetes</taxon>
        <taxon>Agaricomycetidae</taxon>
        <taxon>Agaricales</taxon>
        <taxon>Marasmiineae</taxon>
        <taxon>Mycenaceae</taxon>
        <taxon>Mycena</taxon>
    </lineage>
</organism>
<protein>
    <submittedName>
        <fullName evidence="2">Uncharacterized protein</fullName>
    </submittedName>
</protein>
<keyword evidence="3" id="KW-1185">Reference proteome</keyword>
<evidence type="ECO:0000313" key="2">
    <source>
        <dbReference type="EMBL" id="KAJ7683795.1"/>
    </source>
</evidence>
<reference evidence="2" key="1">
    <citation type="submission" date="2023-03" db="EMBL/GenBank/DDBJ databases">
        <title>Massive genome expansion in bonnet fungi (Mycena s.s.) driven by repeated elements and novel gene families across ecological guilds.</title>
        <authorList>
            <consortium name="Lawrence Berkeley National Laboratory"/>
            <person name="Harder C.B."/>
            <person name="Miyauchi S."/>
            <person name="Viragh M."/>
            <person name="Kuo A."/>
            <person name="Thoen E."/>
            <person name="Andreopoulos B."/>
            <person name="Lu D."/>
            <person name="Skrede I."/>
            <person name="Drula E."/>
            <person name="Henrissat B."/>
            <person name="Morin E."/>
            <person name="Kohler A."/>
            <person name="Barry K."/>
            <person name="LaButti K."/>
            <person name="Morin E."/>
            <person name="Salamov A."/>
            <person name="Lipzen A."/>
            <person name="Mereny Z."/>
            <person name="Hegedus B."/>
            <person name="Baldrian P."/>
            <person name="Stursova M."/>
            <person name="Weitz H."/>
            <person name="Taylor A."/>
            <person name="Grigoriev I.V."/>
            <person name="Nagy L.G."/>
            <person name="Martin F."/>
            <person name="Kauserud H."/>
        </authorList>
    </citation>
    <scope>NUCLEOTIDE SEQUENCE</scope>
    <source>
        <strain evidence="2">CBHHK067</strain>
    </source>
</reference>
<feature type="region of interest" description="Disordered" evidence="1">
    <location>
        <begin position="406"/>
        <end position="434"/>
    </location>
</feature>
<evidence type="ECO:0000313" key="3">
    <source>
        <dbReference type="Proteomes" id="UP001221757"/>
    </source>
</evidence>
<name>A0AAD7GDB8_MYCRO</name>
<dbReference type="Proteomes" id="UP001221757">
    <property type="component" value="Unassembled WGS sequence"/>
</dbReference>
<comment type="caution">
    <text evidence="2">The sequence shown here is derived from an EMBL/GenBank/DDBJ whole genome shotgun (WGS) entry which is preliminary data.</text>
</comment>
<proteinExistence type="predicted"/>
<dbReference type="AlphaFoldDB" id="A0AAD7GDB8"/>
<feature type="region of interest" description="Disordered" evidence="1">
    <location>
        <begin position="62"/>
        <end position="108"/>
    </location>
</feature>
<accession>A0AAD7GDB8</accession>
<feature type="compositionally biased region" description="Low complexity" evidence="1">
    <location>
        <begin position="77"/>
        <end position="91"/>
    </location>
</feature>